<name>A0AAI9V4P6_9PEZI</name>
<dbReference type="AlphaFoldDB" id="A0AAI9V4P6"/>
<gene>
    <name evidence="1" type="ORF">CCUS01_17445</name>
</gene>
<accession>A0AAI9V4P6</accession>
<dbReference type="Proteomes" id="UP001239213">
    <property type="component" value="Unassembled WGS sequence"/>
</dbReference>
<dbReference type="EMBL" id="MPDP01000236">
    <property type="protein sequence ID" value="KAK1470261.1"/>
    <property type="molecule type" value="Genomic_DNA"/>
</dbReference>
<evidence type="ECO:0000313" key="1">
    <source>
        <dbReference type="EMBL" id="KAK1470261.1"/>
    </source>
</evidence>
<proteinExistence type="predicted"/>
<organism evidence="1 2">
    <name type="scientific">Colletotrichum cuscutae</name>
    <dbReference type="NCBI Taxonomy" id="1209917"/>
    <lineage>
        <taxon>Eukaryota</taxon>
        <taxon>Fungi</taxon>
        <taxon>Dikarya</taxon>
        <taxon>Ascomycota</taxon>
        <taxon>Pezizomycotina</taxon>
        <taxon>Sordariomycetes</taxon>
        <taxon>Hypocreomycetidae</taxon>
        <taxon>Glomerellales</taxon>
        <taxon>Glomerellaceae</taxon>
        <taxon>Colletotrichum</taxon>
        <taxon>Colletotrichum acutatum species complex</taxon>
    </lineage>
</organism>
<reference evidence="1" key="1">
    <citation type="submission" date="2016-11" db="EMBL/GenBank/DDBJ databases">
        <title>The genome sequence of Colletotrichum cuscutae.</title>
        <authorList>
            <person name="Baroncelli R."/>
        </authorList>
    </citation>
    <scope>NUCLEOTIDE SEQUENCE</scope>
    <source>
        <strain evidence="1">IMI 304802</strain>
    </source>
</reference>
<sequence length="216" mass="24139">MDIILKSEMRESSPRLILAVAILAARYGCALTLTATAEHWLSPRIMNNIAQDSSWRPGVFADDHRNIGEFQLSGEWRIGLLLRSSLPLSSLHIPYMAFRGNRLKWRVTSRTGRGTQRNLTIFVHADDEADSHNTLLREAGFPPSREHKSALRNLDEALDGPPLGHHKTLIKCFGSWIGLSASANGNEGGRKLVEWLPGKHALILKKENLVHSNQLK</sequence>
<protein>
    <submittedName>
        <fullName evidence="1">Uncharacterized protein</fullName>
    </submittedName>
</protein>
<evidence type="ECO:0000313" key="2">
    <source>
        <dbReference type="Proteomes" id="UP001239213"/>
    </source>
</evidence>
<keyword evidence="2" id="KW-1185">Reference proteome</keyword>
<comment type="caution">
    <text evidence="1">The sequence shown here is derived from an EMBL/GenBank/DDBJ whole genome shotgun (WGS) entry which is preliminary data.</text>
</comment>